<feature type="chain" id="PRO_5033004543" description="Lipoprotein" evidence="1">
    <location>
        <begin position="23"/>
        <end position="197"/>
    </location>
</feature>
<proteinExistence type="predicted"/>
<keyword evidence="3" id="KW-1185">Reference proteome</keyword>
<evidence type="ECO:0000313" key="2">
    <source>
        <dbReference type="EMBL" id="MUG32387.1"/>
    </source>
</evidence>
<protein>
    <recommendedName>
        <fullName evidence="4">Lipoprotein</fullName>
    </recommendedName>
</protein>
<evidence type="ECO:0008006" key="4">
    <source>
        <dbReference type="Google" id="ProtNLM"/>
    </source>
</evidence>
<comment type="caution">
    <text evidence="2">The sequence shown here is derived from an EMBL/GenBank/DDBJ whole genome shotgun (WGS) entry which is preliminary data.</text>
</comment>
<dbReference type="AlphaFoldDB" id="A0A844M1J6"/>
<gene>
    <name evidence="2" type="ORF">GB996_06220</name>
</gene>
<dbReference type="OrthoDB" id="6660687at2"/>
<accession>A0A844M1J6</accession>
<dbReference type="PROSITE" id="PS51257">
    <property type="entry name" value="PROKAR_LIPOPROTEIN"/>
    <property type="match status" value="1"/>
</dbReference>
<sequence length="197" mass="21807">MKYKSLSLLVAACGMTLLTGCAASQDGQIRLGDMVNEVVRVVTTPSTQAKDSVQSTAQVTDWTFYLAPMQQGCEYPYITDNFPNELRKSVKHVSLKGDPEVEMEGHESLYTFYLQNAVAFGYPITKVEYLQQYEGSDFKVVFADSSFTKLRPSFKPPYGPSVTVERNDSSGYDISYGGFLVLKFDTTDNSITCSSGI</sequence>
<dbReference type="Proteomes" id="UP000442109">
    <property type="component" value="Unassembled WGS sequence"/>
</dbReference>
<name>A0A844M1J6_9GAMM</name>
<keyword evidence="1" id="KW-0732">Signal</keyword>
<organism evidence="2 3">
    <name type="scientific">Psychrobacter sanguinis</name>
    <dbReference type="NCBI Taxonomy" id="861445"/>
    <lineage>
        <taxon>Bacteria</taxon>
        <taxon>Pseudomonadati</taxon>
        <taxon>Pseudomonadota</taxon>
        <taxon>Gammaproteobacteria</taxon>
        <taxon>Moraxellales</taxon>
        <taxon>Moraxellaceae</taxon>
        <taxon>Psychrobacter</taxon>
    </lineage>
</organism>
<evidence type="ECO:0000313" key="3">
    <source>
        <dbReference type="Proteomes" id="UP000442109"/>
    </source>
</evidence>
<feature type="signal peptide" evidence="1">
    <location>
        <begin position="1"/>
        <end position="22"/>
    </location>
</feature>
<reference evidence="2 3" key="1">
    <citation type="journal article" date="2019" name="PLoS ONE">
        <title>Pup mortality in New Zealand sea lions (Phocarctos hookeri) at Enderby Island, Auckland Islands, 2013-18.</title>
        <authorList>
            <person name="Michael S.A."/>
            <person name="Hayman D.T.S."/>
            <person name="Gray R."/>
            <person name="Zhang J."/>
            <person name="Rogers L."/>
            <person name="Roe W.D."/>
        </authorList>
    </citation>
    <scope>NUCLEOTIDE SEQUENCE [LARGE SCALE GENOMIC DNA]</scope>
    <source>
        <strain evidence="2 3">SM868</strain>
    </source>
</reference>
<dbReference type="EMBL" id="WFKQ01000004">
    <property type="protein sequence ID" value="MUG32387.1"/>
    <property type="molecule type" value="Genomic_DNA"/>
</dbReference>
<dbReference type="RefSeq" id="WP_155587147.1">
    <property type="nucleotide sequence ID" value="NZ_WFKQ01000004.1"/>
</dbReference>
<evidence type="ECO:0000256" key="1">
    <source>
        <dbReference type="SAM" id="SignalP"/>
    </source>
</evidence>